<organism evidence="1 2">
    <name type="scientific">Candidatus Rhabdochlamydia porcellionis</name>
    <dbReference type="NCBI Taxonomy" id="225148"/>
    <lineage>
        <taxon>Bacteria</taxon>
        <taxon>Pseudomonadati</taxon>
        <taxon>Chlamydiota</taxon>
        <taxon>Chlamydiia</taxon>
        <taxon>Parachlamydiales</taxon>
        <taxon>Candidatus Rhabdochlamydiaceae</taxon>
        <taxon>Candidatus Rhabdochlamydia</taxon>
    </lineage>
</organism>
<proteinExistence type="predicted"/>
<reference evidence="1 2" key="1">
    <citation type="submission" date="2021-05" db="EMBL/GenBank/DDBJ databases">
        <title>Ecology and evolution of chlamydial symbionts of arthropods.</title>
        <authorList>
            <person name="Halter T."/>
            <person name="Sixt B.S."/>
            <person name="Toenshoff E.R."/>
            <person name="Koestlbacher S."/>
            <person name="Schulz F."/>
            <person name="Kostanjsek R."/>
            <person name="Collingro A."/>
            <person name="Hendrickx F."/>
            <person name="Horn M."/>
        </authorList>
    </citation>
    <scope>NUCLEOTIDE SEQUENCE [LARGE SCALE GENOMIC DNA]</scope>
    <source>
        <strain evidence="1 2">15C</strain>
    </source>
</reference>
<protein>
    <submittedName>
        <fullName evidence="1">Uncharacterized protein</fullName>
    </submittedName>
</protein>
<evidence type="ECO:0000313" key="2">
    <source>
        <dbReference type="Proteomes" id="UP000822862"/>
    </source>
</evidence>
<keyword evidence="2" id="KW-1185">Reference proteome</keyword>
<dbReference type="Proteomes" id="UP000822862">
    <property type="component" value="Chromosome"/>
</dbReference>
<accession>A0ABX8Z2C8</accession>
<evidence type="ECO:0000313" key="1">
    <source>
        <dbReference type="EMBL" id="QZA58712.1"/>
    </source>
</evidence>
<name>A0ABX8Z2C8_9BACT</name>
<gene>
    <name evidence="1" type="ORF">RHAB15C_0000590</name>
</gene>
<dbReference type="EMBL" id="CP075585">
    <property type="protein sequence ID" value="QZA58712.1"/>
    <property type="molecule type" value="Genomic_DNA"/>
</dbReference>
<sequence length="53" mass="6184">MQKDSLRRETIQGHLVEDFIRVSLPNLDSIKTSSFLSLSFVDKFFIIKNLIEN</sequence>